<accession>A0A517S9I0</accession>
<dbReference type="RefSeq" id="WP_145027427.1">
    <property type="nucleotide sequence ID" value="NZ_CP036271.1"/>
</dbReference>
<evidence type="ECO:0000313" key="1">
    <source>
        <dbReference type="EMBL" id="QDT52785.1"/>
    </source>
</evidence>
<dbReference type="EMBL" id="CP036271">
    <property type="protein sequence ID" value="QDT52785.1"/>
    <property type="molecule type" value="Genomic_DNA"/>
</dbReference>
<dbReference type="Proteomes" id="UP000315700">
    <property type="component" value="Chromosome"/>
</dbReference>
<evidence type="ECO:0000313" key="2">
    <source>
        <dbReference type="Proteomes" id="UP000315700"/>
    </source>
</evidence>
<protein>
    <submittedName>
        <fullName evidence="1">Uncharacterized protein</fullName>
    </submittedName>
</protein>
<keyword evidence="2" id="KW-1185">Reference proteome</keyword>
<name>A0A517S9I0_9PLAN</name>
<dbReference type="OrthoDB" id="9944172at2"/>
<organism evidence="1 2">
    <name type="scientific">Caulifigura coniformis</name>
    <dbReference type="NCBI Taxonomy" id="2527983"/>
    <lineage>
        <taxon>Bacteria</taxon>
        <taxon>Pseudomonadati</taxon>
        <taxon>Planctomycetota</taxon>
        <taxon>Planctomycetia</taxon>
        <taxon>Planctomycetales</taxon>
        <taxon>Planctomycetaceae</taxon>
        <taxon>Caulifigura</taxon>
    </lineage>
</organism>
<proteinExistence type="predicted"/>
<sequence>METIIRNVRDLPEVDRSAAEQLVGHELTPDQQLVIVVQYSRGQALAPKSTGSTPKLPDWCNVFSGLNDQEVADLEEVILSRADLSRATE</sequence>
<gene>
    <name evidence="1" type="ORF">Pan44_07970</name>
</gene>
<dbReference type="InParanoid" id="A0A517S9I0"/>
<dbReference type="AlphaFoldDB" id="A0A517S9I0"/>
<dbReference type="KEGG" id="ccos:Pan44_07970"/>
<reference evidence="1 2" key="1">
    <citation type="submission" date="2019-02" db="EMBL/GenBank/DDBJ databases">
        <title>Deep-cultivation of Planctomycetes and their phenomic and genomic characterization uncovers novel biology.</title>
        <authorList>
            <person name="Wiegand S."/>
            <person name="Jogler M."/>
            <person name="Boedeker C."/>
            <person name="Pinto D."/>
            <person name="Vollmers J."/>
            <person name="Rivas-Marin E."/>
            <person name="Kohn T."/>
            <person name="Peeters S.H."/>
            <person name="Heuer A."/>
            <person name="Rast P."/>
            <person name="Oberbeckmann S."/>
            <person name="Bunk B."/>
            <person name="Jeske O."/>
            <person name="Meyerdierks A."/>
            <person name="Storesund J.E."/>
            <person name="Kallscheuer N."/>
            <person name="Luecker S."/>
            <person name="Lage O.M."/>
            <person name="Pohl T."/>
            <person name="Merkel B.J."/>
            <person name="Hornburger P."/>
            <person name="Mueller R.-W."/>
            <person name="Bruemmer F."/>
            <person name="Labrenz M."/>
            <person name="Spormann A.M."/>
            <person name="Op den Camp H."/>
            <person name="Overmann J."/>
            <person name="Amann R."/>
            <person name="Jetten M.S.M."/>
            <person name="Mascher T."/>
            <person name="Medema M.H."/>
            <person name="Devos D.P."/>
            <person name="Kaster A.-K."/>
            <person name="Ovreas L."/>
            <person name="Rohde M."/>
            <person name="Galperin M.Y."/>
            <person name="Jogler C."/>
        </authorList>
    </citation>
    <scope>NUCLEOTIDE SEQUENCE [LARGE SCALE GENOMIC DNA]</scope>
    <source>
        <strain evidence="1 2">Pan44</strain>
    </source>
</reference>